<protein>
    <submittedName>
        <fullName evidence="2">Uncharacterized protein</fullName>
    </submittedName>
</protein>
<name>A0AAU7C5T0_9BACT</name>
<evidence type="ECO:0000256" key="1">
    <source>
        <dbReference type="SAM" id="MobiDB-lite"/>
    </source>
</evidence>
<dbReference type="AlphaFoldDB" id="A0AAU7C5T0"/>
<evidence type="ECO:0000313" key="2">
    <source>
        <dbReference type="EMBL" id="XBH00727.1"/>
    </source>
</evidence>
<reference evidence="2" key="1">
    <citation type="submission" date="2024-05" db="EMBL/GenBank/DDBJ databases">
        <title>Planctomycetes of the genus Singulisphaera possess chitinolytic capabilities.</title>
        <authorList>
            <person name="Ivanova A."/>
        </authorList>
    </citation>
    <scope>NUCLEOTIDE SEQUENCE</scope>
    <source>
        <strain evidence="2">Ch08T</strain>
    </source>
</reference>
<accession>A0AAU7C5T0</accession>
<feature type="compositionally biased region" description="Polar residues" evidence="1">
    <location>
        <begin position="146"/>
        <end position="158"/>
    </location>
</feature>
<feature type="region of interest" description="Disordered" evidence="1">
    <location>
        <begin position="126"/>
        <end position="171"/>
    </location>
</feature>
<proteinExistence type="predicted"/>
<dbReference type="EMBL" id="CP155447">
    <property type="protein sequence ID" value="XBH00727.1"/>
    <property type="molecule type" value="Genomic_DNA"/>
</dbReference>
<organism evidence="2">
    <name type="scientific">Singulisphaera sp. Ch08</name>
    <dbReference type="NCBI Taxonomy" id="3120278"/>
    <lineage>
        <taxon>Bacteria</taxon>
        <taxon>Pseudomonadati</taxon>
        <taxon>Planctomycetota</taxon>
        <taxon>Planctomycetia</taxon>
        <taxon>Isosphaerales</taxon>
        <taxon>Isosphaeraceae</taxon>
        <taxon>Singulisphaera</taxon>
    </lineage>
</organism>
<sequence>MTPGHDLGKFRVIARLDVHEPSIGRSNHIRQKRPLGRVENTLGRQKGIEAEQNENGRERVGNLDQPALIDDGIDLDAGQVVHRLGLDRGHGRLRNLGPTPFQVEIVDQAVLEGGIRLLDRLRRIEAIDPPDQRQANSQDRKRDPSRQTGEQDNSPQPDRQTKRMVEHHLHK</sequence>
<gene>
    <name evidence="2" type="ORF">V5E97_20445</name>
</gene>
<dbReference type="RefSeq" id="WP_406693398.1">
    <property type="nucleotide sequence ID" value="NZ_CP155447.1"/>
</dbReference>
<feature type="compositionally biased region" description="Basic and acidic residues" evidence="1">
    <location>
        <begin position="159"/>
        <end position="171"/>
    </location>
</feature>